<accession>A0A316TWL4</accession>
<feature type="transmembrane region" description="Helical" evidence="2">
    <location>
        <begin position="69"/>
        <end position="88"/>
    </location>
</feature>
<dbReference type="AlphaFoldDB" id="A0A316TWL4"/>
<dbReference type="Proteomes" id="UP000245942">
    <property type="component" value="Unassembled WGS sequence"/>
</dbReference>
<protein>
    <submittedName>
        <fullName evidence="3">Uncharacterized protein</fullName>
    </submittedName>
</protein>
<evidence type="ECO:0000313" key="4">
    <source>
        <dbReference type="Proteomes" id="UP000245942"/>
    </source>
</evidence>
<gene>
    <name evidence="3" type="ORF">BCV69DRAFT_125571</name>
</gene>
<proteinExistence type="predicted"/>
<dbReference type="GeneID" id="37010913"/>
<organism evidence="3 4">
    <name type="scientific">Pseudomicrostroma glucosiphilum</name>
    <dbReference type="NCBI Taxonomy" id="1684307"/>
    <lineage>
        <taxon>Eukaryota</taxon>
        <taxon>Fungi</taxon>
        <taxon>Dikarya</taxon>
        <taxon>Basidiomycota</taxon>
        <taxon>Ustilaginomycotina</taxon>
        <taxon>Exobasidiomycetes</taxon>
        <taxon>Microstromatales</taxon>
        <taxon>Microstromatales incertae sedis</taxon>
        <taxon>Pseudomicrostroma</taxon>
    </lineage>
</organism>
<dbReference type="EMBL" id="KZ819340">
    <property type="protein sequence ID" value="PWN17862.1"/>
    <property type="molecule type" value="Genomic_DNA"/>
</dbReference>
<feature type="region of interest" description="Disordered" evidence="1">
    <location>
        <begin position="1"/>
        <end position="60"/>
    </location>
</feature>
<evidence type="ECO:0000256" key="2">
    <source>
        <dbReference type="SAM" id="Phobius"/>
    </source>
</evidence>
<keyword evidence="2" id="KW-0812">Transmembrane</keyword>
<keyword evidence="2" id="KW-1133">Transmembrane helix</keyword>
<evidence type="ECO:0000256" key="1">
    <source>
        <dbReference type="SAM" id="MobiDB-lite"/>
    </source>
</evidence>
<feature type="compositionally biased region" description="Pro residues" evidence="1">
    <location>
        <begin position="34"/>
        <end position="52"/>
    </location>
</feature>
<sequence length="172" mass="18394">MRPGLGARLPLSTTKIRPFSTGPVRPPSHSSKPTPSPRPVPPTPQPLPPRPTPQAAAAAAPSRPDVPKFVYIVGGGVIVLGLAVIWILPGEFTTLTTEKLNHSRLSGSSASSMKADSWSTLPILQSIYAVSPSNRVEVRGWIKSWDESWMKSLADIKSGLGEIVLLHLLLAQ</sequence>
<reference evidence="3 4" key="1">
    <citation type="journal article" date="2018" name="Mol. Biol. Evol.">
        <title>Broad Genomic Sampling Reveals a Smut Pathogenic Ancestry of the Fungal Clade Ustilaginomycotina.</title>
        <authorList>
            <person name="Kijpornyongpan T."/>
            <person name="Mondo S.J."/>
            <person name="Barry K."/>
            <person name="Sandor L."/>
            <person name="Lee J."/>
            <person name="Lipzen A."/>
            <person name="Pangilinan J."/>
            <person name="LaButti K."/>
            <person name="Hainaut M."/>
            <person name="Henrissat B."/>
            <person name="Grigoriev I.V."/>
            <person name="Spatafora J.W."/>
            <person name="Aime M.C."/>
        </authorList>
    </citation>
    <scope>NUCLEOTIDE SEQUENCE [LARGE SCALE GENOMIC DNA]</scope>
    <source>
        <strain evidence="3 4">MCA 4718</strain>
    </source>
</reference>
<name>A0A316TWL4_9BASI</name>
<keyword evidence="4" id="KW-1185">Reference proteome</keyword>
<dbReference type="RefSeq" id="XP_025345022.1">
    <property type="nucleotide sequence ID" value="XM_025489179.1"/>
</dbReference>
<keyword evidence="2" id="KW-0472">Membrane</keyword>
<evidence type="ECO:0000313" key="3">
    <source>
        <dbReference type="EMBL" id="PWN17862.1"/>
    </source>
</evidence>